<dbReference type="AlphaFoldDB" id="A0A2R4XNH2"/>
<comment type="similarity">
    <text evidence="2 8">Belongs to the UPF0056 (MarC) family.</text>
</comment>
<feature type="transmembrane region" description="Helical" evidence="8">
    <location>
        <begin position="117"/>
        <end position="140"/>
    </location>
</feature>
<dbReference type="Pfam" id="PF01914">
    <property type="entry name" value="MarC"/>
    <property type="match status" value="1"/>
</dbReference>
<feature type="transmembrane region" description="Helical" evidence="8">
    <location>
        <begin position="76"/>
        <end position="97"/>
    </location>
</feature>
<dbReference type="KEGG" id="boz:DBV39_18025"/>
<dbReference type="PANTHER" id="PTHR33508">
    <property type="entry name" value="UPF0056 MEMBRANE PROTEIN YHCE"/>
    <property type="match status" value="1"/>
</dbReference>
<evidence type="ECO:0000256" key="5">
    <source>
        <dbReference type="ARBA" id="ARBA00022692"/>
    </source>
</evidence>
<evidence type="ECO:0000256" key="6">
    <source>
        <dbReference type="ARBA" id="ARBA00022989"/>
    </source>
</evidence>
<keyword evidence="4" id="KW-0997">Cell inner membrane</keyword>
<evidence type="ECO:0000256" key="2">
    <source>
        <dbReference type="ARBA" id="ARBA00009784"/>
    </source>
</evidence>
<dbReference type="NCBIfam" id="TIGR00427">
    <property type="entry name" value="NAAT family transporter"/>
    <property type="match status" value="1"/>
</dbReference>
<comment type="subcellular location">
    <subcellularLocation>
        <location evidence="1">Cell inner membrane</location>
        <topology evidence="1">Multi-pass membrane protein</topology>
    </subcellularLocation>
    <subcellularLocation>
        <location evidence="8">Cell membrane</location>
        <topology evidence="8">Multi-pass membrane protein</topology>
    </subcellularLocation>
</comment>
<keyword evidence="10" id="KW-1185">Reference proteome</keyword>
<dbReference type="GO" id="GO:0005886">
    <property type="term" value="C:plasma membrane"/>
    <property type="evidence" value="ECO:0007669"/>
    <property type="project" value="UniProtKB-SubCell"/>
</dbReference>
<evidence type="ECO:0000256" key="1">
    <source>
        <dbReference type="ARBA" id="ARBA00004429"/>
    </source>
</evidence>
<reference evidence="9 10" key="1">
    <citation type="submission" date="2018-04" db="EMBL/GenBank/DDBJ databases">
        <title>Bordetella sp. HZ20 isolated from seawater.</title>
        <authorList>
            <person name="Sun C."/>
        </authorList>
    </citation>
    <scope>NUCLEOTIDE SEQUENCE [LARGE SCALE GENOMIC DNA]</scope>
    <source>
        <strain evidence="9 10">HZ20</strain>
    </source>
</reference>
<evidence type="ECO:0000256" key="3">
    <source>
        <dbReference type="ARBA" id="ARBA00022475"/>
    </source>
</evidence>
<feature type="transmembrane region" description="Helical" evidence="8">
    <location>
        <begin position="44"/>
        <end position="64"/>
    </location>
</feature>
<sequence length="228" mass="24171">MFSHLIVLGLVMMLPLSNPLTSMSLLLALGKDLSHFERARQVRQAAIYVVAIMLVTYYAGTFILSAFSISLPGMRIAGGLIVAYIGFRMLFPSVSVAEIPEANSAMDSVEGKTVPNLAFVPLAMPGTAGPGTMAMIMSAASKVHSVESIYPGWMLMVVPIIIALLLGLLFYVCLGSADRIVALIGQDGVEAISRIMGFLLVCMAVQFVIDGVIAVIHDPHGFAQAKGA</sequence>
<dbReference type="NCBIfam" id="NF008228">
    <property type="entry name" value="PRK10995.1"/>
    <property type="match status" value="1"/>
</dbReference>
<dbReference type="RefSeq" id="WP_108622777.1">
    <property type="nucleotide sequence ID" value="NZ_CP028901.1"/>
</dbReference>
<evidence type="ECO:0000256" key="4">
    <source>
        <dbReference type="ARBA" id="ARBA00022519"/>
    </source>
</evidence>
<dbReference type="OrthoDB" id="21094at2"/>
<keyword evidence="3" id="KW-1003">Cell membrane</keyword>
<keyword evidence="5 8" id="KW-0812">Transmembrane</keyword>
<accession>A0A2R4XNH2</accession>
<keyword evidence="6 8" id="KW-1133">Transmembrane helix</keyword>
<keyword evidence="7 8" id="KW-0472">Membrane</keyword>
<dbReference type="Proteomes" id="UP000244571">
    <property type="component" value="Chromosome"/>
</dbReference>
<dbReference type="InterPro" id="IPR002771">
    <property type="entry name" value="Multi_antbiot-R_MarC"/>
</dbReference>
<proteinExistence type="inferred from homology"/>
<feature type="transmembrane region" description="Helical" evidence="8">
    <location>
        <begin position="152"/>
        <end position="172"/>
    </location>
</feature>
<organism evidence="9 10">
    <name type="scientific">Orrella marina</name>
    <dbReference type="NCBI Taxonomy" id="2163011"/>
    <lineage>
        <taxon>Bacteria</taxon>
        <taxon>Pseudomonadati</taxon>
        <taxon>Pseudomonadota</taxon>
        <taxon>Betaproteobacteria</taxon>
        <taxon>Burkholderiales</taxon>
        <taxon>Alcaligenaceae</taxon>
        <taxon>Orrella</taxon>
    </lineage>
</organism>
<comment type="caution">
    <text evidence="8">Lacks conserved residue(s) required for the propagation of feature annotation.</text>
</comment>
<feature type="transmembrane region" description="Helical" evidence="8">
    <location>
        <begin position="192"/>
        <end position="216"/>
    </location>
</feature>
<dbReference type="EMBL" id="CP028901">
    <property type="protein sequence ID" value="AWB35321.1"/>
    <property type="molecule type" value="Genomic_DNA"/>
</dbReference>
<evidence type="ECO:0000313" key="9">
    <source>
        <dbReference type="EMBL" id="AWB35321.1"/>
    </source>
</evidence>
<name>A0A2R4XNH2_9BURK</name>
<evidence type="ECO:0000256" key="8">
    <source>
        <dbReference type="RuleBase" id="RU362048"/>
    </source>
</evidence>
<evidence type="ECO:0000313" key="10">
    <source>
        <dbReference type="Proteomes" id="UP000244571"/>
    </source>
</evidence>
<protein>
    <recommendedName>
        <fullName evidence="8">UPF0056 membrane protein</fullName>
    </recommendedName>
</protein>
<dbReference type="PANTHER" id="PTHR33508:SF2">
    <property type="entry name" value="UPF0056 INNER MEMBRANE PROTEIN MARC"/>
    <property type="match status" value="1"/>
</dbReference>
<evidence type="ECO:0000256" key="7">
    <source>
        <dbReference type="ARBA" id="ARBA00023136"/>
    </source>
</evidence>
<gene>
    <name evidence="9" type="ORF">DBV39_18025</name>
</gene>